<dbReference type="EC" id="3.2.1.39" evidence="5"/>
<accession>A0A8H7BQL1</accession>
<dbReference type="OrthoDB" id="77201at2759"/>
<dbReference type="InterPro" id="IPR050732">
    <property type="entry name" value="Beta-glucan_modifiers"/>
</dbReference>
<dbReference type="SUPFAM" id="SSF51445">
    <property type="entry name" value="(Trans)glycosidases"/>
    <property type="match status" value="1"/>
</dbReference>
<evidence type="ECO:0000256" key="14">
    <source>
        <dbReference type="ARBA" id="ARBA00023316"/>
    </source>
</evidence>
<proteinExistence type="inferred from homology"/>
<evidence type="ECO:0000256" key="6">
    <source>
        <dbReference type="ARBA" id="ARBA00022475"/>
    </source>
</evidence>
<dbReference type="InterPro" id="IPR017853">
    <property type="entry name" value="GH"/>
</dbReference>
<keyword evidence="14" id="KW-0961">Cell wall biogenesis/degradation</keyword>
<dbReference type="GO" id="GO:0009986">
    <property type="term" value="C:cell surface"/>
    <property type="evidence" value="ECO:0007669"/>
    <property type="project" value="TreeGrafter"/>
</dbReference>
<keyword evidence="15" id="KW-0624">Polysaccharide degradation</keyword>
<keyword evidence="10" id="KW-0378">Hydrolase</keyword>
<dbReference type="GO" id="GO:0005576">
    <property type="term" value="C:extracellular region"/>
    <property type="evidence" value="ECO:0007669"/>
    <property type="project" value="TreeGrafter"/>
</dbReference>
<keyword evidence="6" id="KW-1003">Cell membrane</keyword>
<comment type="function">
    <text evidence="16">Glucanases play a role in cell expansion during growth, in cell-cell fusion during mating, and in spore release during sporulation. This enzyme may be involved in beta-glucan degradation. Active on laminarin and lichenan.</text>
</comment>
<comment type="similarity">
    <text evidence="4 19">Belongs to the glycosyl hydrolase 17 family.</text>
</comment>
<evidence type="ECO:0000256" key="1">
    <source>
        <dbReference type="ARBA" id="ARBA00000382"/>
    </source>
</evidence>
<dbReference type="GO" id="GO:0071555">
    <property type="term" value="P:cell wall organization"/>
    <property type="evidence" value="ECO:0007669"/>
    <property type="project" value="UniProtKB-KW"/>
</dbReference>
<evidence type="ECO:0000256" key="20">
    <source>
        <dbReference type="SAM" id="SignalP"/>
    </source>
</evidence>
<comment type="caution">
    <text evidence="21">The sequence shown here is derived from an EMBL/GenBank/DDBJ whole genome shotgun (WGS) entry which is preliminary data.</text>
</comment>
<protein>
    <recommendedName>
        <fullName evidence="5">glucan endo-1,3-beta-D-glucosidase</fullName>
        <ecNumber evidence="5">3.2.1.39</ecNumber>
    </recommendedName>
    <alternativeName>
        <fullName evidence="18">Endo-1,3-beta-glucanase btgC</fullName>
    </alternativeName>
    <alternativeName>
        <fullName evidence="17">Laminarinase btgC</fullName>
    </alternativeName>
</protein>
<dbReference type="Proteomes" id="UP000605846">
    <property type="component" value="Unassembled WGS sequence"/>
</dbReference>
<feature type="chain" id="PRO_5034152909" description="glucan endo-1,3-beta-D-glucosidase" evidence="20">
    <location>
        <begin position="21"/>
        <end position="288"/>
    </location>
</feature>
<keyword evidence="7" id="KW-0134">Cell wall</keyword>
<gene>
    <name evidence="21" type="ORF">EC973_001177</name>
</gene>
<feature type="signal peptide" evidence="20">
    <location>
        <begin position="1"/>
        <end position="20"/>
    </location>
</feature>
<evidence type="ECO:0000256" key="9">
    <source>
        <dbReference type="ARBA" id="ARBA00022729"/>
    </source>
</evidence>
<dbReference type="GO" id="GO:0005886">
    <property type="term" value="C:plasma membrane"/>
    <property type="evidence" value="ECO:0007669"/>
    <property type="project" value="UniProtKB-SubCell"/>
</dbReference>
<evidence type="ECO:0000313" key="21">
    <source>
        <dbReference type="EMBL" id="KAF7724276.1"/>
    </source>
</evidence>
<evidence type="ECO:0000256" key="15">
    <source>
        <dbReference type="ARBA" id="ARBA00023326"/>
    </source>
</evidence>
<keyword evidence="9 20" id="KW-0732">Signal</keyword>
<dbReference type="Gene3D" id="3.20.20.80">
    <property type="entry name" value="Glycosidases"/>
    <property type="match status" value="1"/>
</dbReference>
<dbReference type="PANTHER" id="PTHR16631:SF17">
    <property type="entry name" value="GLUCAN ENDO-1,3-BETA-GLUCOSIDASE BTGC"/>
    <property type="match status" value="1"/>
</dbReference>
<sequence length="288" mass="30666">MLPIFVLSIAFLWIAGLVQALPIGAKRQGGSLYGITYTGLNGDGSCQTPSQVLQSFRQFKQSGIMHVRTYSQECDVLPNALAAIRQLGGGMTVMAAIWIEGSDRDDKEIAQLKSLLAKEDSGPISGVLVGNEVVMKGILSPKQLAARIQQVKAFVGGKCKVATAEAPLTFADELVAVSDMVVLNVHPYYTPIPSDQAANNVIETIQAFRSKAHGKEVVAGEAGWPSAGKANGPAVPSISNLAKFVKGMEGASFRYYFFEARDAAWKAAGAFGVETHYGLWTAQGESKI</sequence>
<keyword evidence="12" id="KW-0325">Glycoprotein</keyword>
<evidence type="ECO:0000256" key="13">
    <source>
        <dbReference type="ARBA" id="ARBA00023277"/>
    </source>
</evidence>
<evidence type="ECO:0000256" key="3">
    <source>
        <dbReference type="ARBA" id="ARBA00004401"/>
    </source>
</evidence>
<evidence type="ECO:0000313" key="22">
    <source>
        <dbReference type="Proteomes" id="UP000605846"/>
    </source>
</evidence>
<reference evidence="21" key="1">
    <citation type="submission" date="2020-01" db="EMBL/GenBank/DDBJ databases">
        <title>Genome Sequencing of Three Apophysomyces-Like Fungal Strains Confirms a Novel Fungal Genus in the Mucoromycota with divergent Burkholderia-like Endosymbiotic Bacteria.</title>
        <authorList>
            <person name="Stajich J.E."/>
            <person name="Macias A.M."/>
            <person name="Carter-House D."/>
            <person name="Lovett B."/>
            <person name="Kasson L.R."/>
            <person name="Berry K."/>
            <person name="Grigoriev I."/>
            <person name="Chang Y."/>
            <person name="Spatafora J."/>
            <person name="Kasson M.T."/>
        </authorList>
    </citation>
    <scope>NUCLEOTIDE SEQUENCE</scope>
    <source>
        <strain evidence="21">NRRL A-21654</strain>
    </source>
</reference>
<dbReference type="GO" id="GO:0009277">
    <property type="term" value="C:fungal-type cell wall"/>
    <property type="evidence" value="ECO:0007669"/>
    <property type="project" value="TreeGrafter"/>
</dbReference>
<keyword evidence="11" id="KW-0472">Membrane</keyword>
<evidence type="ECO:0000256" key="19">
    <source>
        <dbReference type="RuleBase" id="RU004335"/>
    </source>
</evidence>
<dbReference type="PANTHER" id="PTHR16631">
    <property type="entry name" value="GLUCAN 1,3-BETA-GLUCOSIDASE"/>
    <property type="match status" value="1"/>
</dbReference>
<organism evidence="21 22">
    <name type="scientific">Apophysomyces ossiformis</name>
    <dbReference type="NCBI Taxonomy" id="679940"/>
    <lineage>
        <taxon>Eukaryota</taxon>
        <taxon>Fungi</taxon>
        <taxon>Fungi incertae sedis</taxon>
        <taxon>Mucoromycota</taxon>
        <taxon>Mucoromycotina</taxon>
        <taxon>Mucoromycetes</taxon>
        <taxon>Mucorales</taxon>
        <taxon>Mucorineae</taxon>
        <taxon>Mucoraceae</taxon>
        <taxon>Apophysomyces</taxon>
    </lineage>
</organism>
<evidence type="ECO:0000256" key="17">
    <source>
        <dbReference type="ARBA" id="ARBA00042373"/>
    </source>
</evidence>
<comment type="subcellular location">
    <subcellularLocation>
        <location evidence="3">Cell membrane</location>
        <topology evidence="3">Single-pass type II membrane protein</topology>
    </subcellularLocation>
    <subcellularLocation>
        <location evidence="2">Secreted</location>
        <location evidence="2">Cell wall</location>
    </subcellularLocation>
</comment>
<keyword evidence="13" id="KW-0119">Carbohydrate metabolism</keyword>
<evidence type="ECO:0000256" key="10">
    <source>
        <dbReference type="ARBA" id="ARBA00022801"/>
    </source>
</evidence>
<evidence type="ECO:0000256" key="7">
    <source>
        <dbReference type="ARBA" id="ARBA00022512"/>
    </source>
</evidence>
<dbReference type="InterPro" id="IPR000490">
    <property type="entry name" value="Glyco_hydro_17"/>
</dbReference>
<evidence type="ECO:0000256" key="2">
    <source>
        <dbReference type="ARBA" id="ARBA00004191"/>
    </source>
</evidence>
<dbReference type="GO" id="GO:0000272">
    <property type="term" value="P:polysaccharide catabolic process"/>
    <property type="evidence" value="ECO:0007669"/>
    <property type="project" value="UniProtKB-KW"/>
</dbReference>
<dbReference type="EMBL" id="JABAYA010000124">
    <property type="protein sequence ID" value="KAF7724276.1"/>
    <property type="molecule type" value="Genomic_DNA"/>
</dbReference>
<evidence type="ECO:0000256" key="5">
    <source>
        <dbReference type="ARBA" id="ARBA00012780"/>
    </source>
</evidence>
<keyword evidence="22" id="KW-1185">Reference proteome</keyword>
<keyword evidence="8" id="KW-0964">Secreted</keyword>
<evidence type="ECO:0000256" key="11">
    <source>
        <dbReference type="ARBA" id="ARBA00023136"/>
    </source>
</evidence>
<dbReference type="AlphaFoldDB" id="A0A8H7BQL1"/>
<dbReference type="GO" id="GO:0042973">
    <property type="term" value="F:glucan endo-1,3-beta-D-glucosidase activity"/>
    <property type="evidence" value="ECO:0007669"/>
    <property type="project" value="UniProtKB-EC"/>
</dbReference>
<comment type="catalytic activity">
    <reaction evidence="1">
        <text>Hydrolysis of (1-&gt;3)-beta-D-glucosidic linkages in (1-&gt;3)-beta-D-glucans.</text>
        <dbReference type="EC" id="3.2.1.39"/>
    </reaction>
</comment>
<name>A0A8H7BQL1_9FUNG</name>
<evidence type="ECO:0000256" key="4">
    <source>
        <dbReference type="ARBA" id="ARBA00008773"/>
    </source>
</evidence>
<evidence type="ECO:0000256" key="12">
    <source>
        <dbReference type="ARBA" id="ARBA00023180"/>
    </source>
</evidence>
<evidence type="ECO:0000256" key="16">
    <source>
        <dbReference type="ARBA" id="ARBA00037649"/>
    </source>
</evidence>
<evidence type="ECO:0000256" key="8">
    <source>
        <dbReference type="ARBA" id="ARBA00022525"/>
    </source>
</evidence>
<dbReference type="Pfam" id="PF00332">
    <property type="entry name" value="Glyco_hydro_17"/>
    <property type="match status" value="1"/>
</dbReference>
<evidence type="ECO:0000256" key="18">
    <source>
        <dbReference type="ARBA" id="ARBA00043078"/>
    </source>
</evidence>